<organism evidence="2 3">
    <name type="scientific">Microvirga arsenatis</name>
    <dbReference type="NCBI Taxonomy" id="2692265"/>
    <lineage>
        <taxon>Bacteria</taxon>
        <taxon>Pseudomonadati</taxon>
        <taxon>Pseudomonadota</taxon>
        <taxon>Alphaproteobacteria</taxon>
        <taxon>Hyphomicrobiales</taxon>
        <taxon>Methylobacteriaceae</taxon>
        <taxon>Microvirga</taxon>
    </lineage>
</organism>
<feature type="domain" description="Bacteriophage Mx8 p63 C-terminal" evidence="1">
    <location>
        <begin position="164"/>
        <end position="247"/>
    </location>
</feature>
<accession>A0ABW9YZ54</accession>
<evidence type="ECO:0000259" key="1">
    <source>
        <dbReference type="Pfam" id="PF10546"/>
    </source>
</evidence>
<reference evidence="2 3" key="1">
    <citation type="submission" date="2020-01" db="EMBL/GenBank/DDBJ databases">
        <title>Microvirga sp. nov., an arsenate reduction bacterium isolated from Tibet hotspring sediments.</title>
        <authorList>
            <person name="Yuan C.-G."/>
        </authorList>
    </citation>
    <scope>NUCLEOTIDE SEQUENCE [LARGE SCALE GENOMIC DNA]</scope>
    <source>
        <strain evidence="2 3">SYSU G3D203</strain>
    </source>
</reference>
<dbReference type="EMBL" id="JAAAXJ010000003">
    <property type="protein sequence ID" value="NBJ24126.1"/>
    <property type="molecule type" value="Genomic_DNA"/>
</dbReference>
<dbReference type="InterPro" id="IPR018874">
    <property type="entry name" value="Phage_Mx8_p63_C"/>
</dbReference>
<dbReference type="Pfam" id="PF10546">
    <property type="entry name" value="P63C"/>
    <property type="match status" value="1"/>
</dbReference>
<comment type="caution">
    <text evidence="2">The sequence shown here is derived from an EMBL/GenBank/DDBJ whole genome shotgun (WGS) entry which is preliminary data.</text>
</comment>
<proteinExistence type="predicted"/>
<dbReference type="Proteomes" id="UP000818323">
    <property type="component" value="Unassembled WGS sequence"/>
</dbReference>
<evidence type="ECO:0000313" key="2">
    <source>
        <dbReference type="EMBL" id="NBJ24126.1"/>
    </source>
</evidence>
<sequence>MTDRKMPPAQAENKSRPRVAYFGASKLGMECAVLDDGRSGYIQRSLQTAVGMNRKLPVRAFEDFCAKFAPKALEFLEKSGSRFEEVVMPHGGSAVWVEAGFLTKLAGGIIDSALRGRLKANQKHMIAPCQALIEALGEVGEVALIHEATGYQYHRAPDALQDLFSKLIRETAADWERRFHPEYYSALCKLWGFKYGNKHRALPPVIGKVTMDWVYGVVFPPEIIAEVKSRAKSEKLHQWLTEEGGLKLLEKQRDAVMMIARSSVDYKDFEARCSVAFYRPGQQVLMNFPQAEAA</sequence>
<keyword evidence="3" id="KW-1185">Reference proteome</keyword>
<dbReference type="RefSeq" id="WP_161726012.1">
    <property type="nucleotide sequence ID" value="NZ_JAAAXI010000027.1"/>
</dbReference>
<protein>
    <recommendedName>
        <fullName evidence="1">Bacteriophage Mx8 p63 C-terminal domain-containing protein</fullName>
    </recommendedName>
</protein>
<evidence type="ECO:0000313" key="3">
    <source>
        <dbReference type="Proteomes" id="UP000818323"/>
    </source>
</evidence>
<name>A0ABW9YZ54_9HYPH</name>
<gene>
    <name evidence="2" type="ORF">GR303_07120</name>
</gene>